<dbReference type="OrthoDB" id="156387at2"/>
<protein>
    <submittedName>
        <fullName evidence="1">Putative repeat protein (TIGR03847 family)</fullName>
    </submittedName>
</protein>
<dbReference type="InterPro" id="IPR021441">
    <property type="entry name" value="DUF3090"/>
</dbReference>
<sequence>MPLIDYVDPDRFVAGTVGPAGQRTFFLQAVDGRRVTSVSLEKAQVAMLAERLEELLDQLGADDDLPAIEPDNAPLTTPIDDEFRVGTLTLAWDPESGRVLVECLDSTVSVEVDETGEPSVAVDEPDSTTLRVAVSPAAAREFARRAGALLEQGRPPCPLCGDPLDPSGHICPRANGYKR</sequence>
<dbReference type="Proteomes" id="UP000256253">
    <property type="component" value="Unassembled WGS sequence"/>
</dbReference>
<comment type="caution">
    <text evidence="1">The sequence shown here is derived from an EMBL/GenBank/DDBJ whole genome shotgun (WGS) entry which is preliminary data.</text>
</comment>
<accession>A0A3D9URL6</accession>
<dbReference type="AlphaFoldDB" id="A0A3D9URL6"/>
<dbReference type="EMBL" id="QTUA01000001">
    <property type="protein sequence ID" value="REF31133.1"/>
    <property type="molecule type" value="Genomic_DNA"/>
</dbReference>
<dbReference type="NCBIfam" id="TIGR03847">
    <property type="entry name" value="conserved hypothetical protein"/>
    <property type="match status" value="1"/>
</dbReference>
<gene>
    <name evidence="1" type="ORF">DFJ65_2178</name>
</gene>
<dbReference type="RefSeq" id="WP_115923024.1">
    <property type="nucleotide sequence ID" value="NZ_QTUA01000001.1"/>
</dbReference>
<dbReference type="Pfam" id="PF11290">
    <property type="entry name" value="DUF3090"/>
    <property type="match status" value="1"/>
</dbReference>
<proteinExistence type="predicted"/>
<keyword evidence="2" id="KW-1185">Reference proteome</keyword>
<organism evidence="1 2">
    <name type="scientific">Calidifontibacter indicus</name>
    <dbReference type="NCBI Taxonomy" id="419650"/>
    <lineage>
        <taxon>Bacteria</taxon>
        <taxon>Bacillati</taxon>
        <taxon>Actinomycetota</taxon>
        <taxon>Actinomycetes</taxon>
        <taxon>Micrococcales</taxon>
        <taxon>Dermacoccaceae</taxon>
        <taxon>Calidifontibacter</taxon>
    </lineage>
</organism>
<reference evidence="1 2" key="1">
    <citation type="submission" date="2018-08" db="EMBL/GenBank/DDBJ databases">
        <title>Sequencing the genomes of 1000 actinobacteria strains.</title>
        <authorList>
            <person name="Klenk H.-P."/>
        </authorList>
    </citation>
    <scope>NUCLEOTIDE SEQUENCE [LARGE SCALE GENOMIC DNA]</scope>
    <source>
        <strain evidence="1 2">DSM 22967</strain>
    </source>
</reference>
<evidence type="ECO:0000313" key="2">
    <source>
        <dbReference type="Proteomes" id="UP000256253"/>
    </source>
</evidence>
<name>A0A3D9URL6_9MICO</name>
<evidence type="ECO:0000313" key="1">
    <source>
        <dbReference type="EMBL" id="REF31133.1"/>
    </source>
</evidence>